<feature type="compositionally biased region" description="Polar residues" evidence="14">
    <location>
        <begin position="53"/>
        <end position="64"/>
    </location>
</feature>
<evidence type="ECO:0000256" key="11">
    <source>
        <dbReference type="ARBA" id="ARBA00033245"/>
    </source>
</evidence>
<dbReference type="EMBL" id="LKHV01000005">
    <property type="protein sequence ID" value="KRG18816.1"/>
    <property type="molecule type" value="Genomic_DNA"/>
</dbReference>
<dbReference type="Gene3D" id="2.70.98.90">
    <property type="match status" value="1"/>
</dbReference>
<feature type="transmembrane region" description="Helical" evidence="13">
    <location>
        <begin position="509"/>
        <end position="529"/>
    </location>
</feature>
<dbReference type="STRING" id="437022.CC99x_01297"/>
<reference evidence="18" key="2">
    <citation type="journal article" date="2016" name="Genome Announc.">
        <title>Draft Genome Sequences of Two Novel Amoeba-Resistant Intranuclear Bacteria, 'Candidatus Berkiella cookevillensis' and 'Candidatus Berkiella aquae'.</title>
        <authorList>
            <person name="Mehari Y.T."/>
            <person name="Arivett B.A."/>
            <person name="Farone A.L."/>
            <person name="Gunderson J.H."/>
            <person name="Farone M.B."/>
        </authorList>
    </citation>
    <scope>NUCLEOTIDE SEQUENCE</scope>
    <source>
        <strain evidence="18">CC99</strain>
    </source>
</reference>
<comment type="similarity">
    <text evidence="2 13">Belongs to the OXA1/ALB3/YidC family. Type 1 subfamily.</text>
</comment>
<comment type="subunit">
    <text evidence="13">Interacts with the Sec translocase complex via SecD. Specifically interacts with transmembrane segments of nascent integral membrane proteins during membrane integration.</text>
</comment>
<dbReference type="PRINTS" id="PR00701">
    <property type="entry name" value="60KDINNERMP"/>
</dbReference>
<dbReference type="InterPro" id="IPR019998">
    <property type="entry name" value="Membr_insert_YidC"/>
</dbReference>
<dbReference type="OrthoDB" id="9780552at2"/>
<comment type="function">
    <text evidence="13">Required for the insertion and/or proper folding and/or complex formation of integral membrane proteins into the membrane. Involved in integration of membrane proteins that insert both dependently and independently of the Sec translocase complex, as well as at least some lipoproteins. Aids folding of multispanning membrane proteins.</text>
</comment>
<dbReference type="RefSeq" id="WP_057624402.1">
    <property type="nucleotide sequence ID" value="NZ_LKHV02000001.1"/>
</dbReference>
<evidence type="ECO:0000256" key="1">
    <source>
        <dbReference type="ARBA" id="ARBA00004429"/>
    </source>
</evidence>
<sequence length="557" mass="63703">MDFQRIRVFILLSLFVVGLMLYSTWQQEQVPELASKSASQTLQPNKDIPSDVPNIQSSLPSSSHLNIPSSTTPTTLITVDTDVFKLKIDPKGGDIVFANLPQYPTSLETPDDAYQLLNNVEDKRFYVVQTGLLGQDNSGPDSRIKGRAAYKVAQTKYVLAPSQEILQIPLVWEEEGLRVTKLFTLKRNSYVIDVTYKIENTRQNAWVGSYYGQIKRQHEEQKRAFLSVQMYQGAAVHTADKPYKKVSFKDMKQNTFKQTLKGGWVAMLEHYFLSAWIPSKDAEQKYYSRVDENDTYTIGTLSSFEVPAQSTLEVGGRLYLGPEITDVLKELSPGLELTVDYGILWPISQLLFWLLKYIHDFIGNWGWSIILLTLLIKVVFYKLSAASYKSMAHLKEVQPKIEALKQRCGEDKQQFSQSLIELYRKEKINPLGGCLPILIQIPVFIALYYVLLESVELRQAPFIFWINDLSIKDPYYVLPIIMGASMFFQQRMNPPPPDPMQAKIMMSMPFIFTILFVSFPAGLVLYWVANNLISMLQQWYITRKFGLKAKPLQAKNA</sequence>
<gene>
    <name evidence="13 17" type="primary">yidC</name>
    <name evidence="18" type="ORF">CC99x_012565</name>
    <name evidence="17" type="ORF">CC99x_01297</name>
</gene>
<dbReference type="Pfam" id="PF02096">
    <property type="entry name" value="60KD_IMP"/>
    <property type="match status" value="1"/>
</dbReference>
<dbReference type="InterPro" id="IPR028055">
    <property type="entry name" value="YidC/Oxa/ALB_C"/>
</dbReference>
<keyword evidence="9 13" id="KW-0472">Membrane</keyword>
<evidence type="ECO:0000256" key="6">
    <source>
        <dbReference type="ARBA" id="ARBA00022692"/>
    </source>
</evidence>
<dbReference type="PATRIC" id="fig|1590042.3.peg.1317"/>
<evidence type="ECO:0000313" key="19">
    <source>
        <dbReference type="Proteomes" id="UP000051494"/>
    </source>
</evidence>
<evidence type="ECO:0000259" key="15">
    <source>
        <dbReference type="Pfam" id="PF02096"/>
    </source>
</evidence>
<proteinExistence type="inferred from homology"/>
<dbReference type="Pfam" id="PF14849">
    <property type="entry name" value="YidC_periplas"/>
    <property type="match status" value="1"/>
</dbReference>
<keyword evidence="8 13" id="KW-1133">Transmembrane helix</keyword>
<dbReference type="PANTHER" id="PTHR12428:SF65">
    <property type="entry name" value="CYTOCHROME C OXIDASE ASSEMBLY PROTEIN COX18, MITOCHONDRIAL"/>
    <property type="match status" value="1"/>
</dbReference>
<dbReference type="GO" id="GO:0005886">
    <property type="term" value="C:plasma membrane"/>
    <property type="evidence" value="ECO:0007669"/>
    <property type="project" value="UniProtKB-SubCell"/>
</dbReference>
<feature type="transmembrane region" description="Helical" evidence="13">
    <location>
        <begin position="365"/>
        <end position="383"/>
    </location>
</feature>
<feature type="transmembrane region" description="Helical" evidence="13">
    <location>
        <begin position="431"/>
        <end position="451"/>
    </location>
</feature>
<dbReference type="PANTHER" id="PTHR12428">
    <property type="entry name" value="OXA1"/>
    <property type="match status" value="1"/>
</dbReference>
<dbReference type="InterPro" id="IPR028053">
    <property type="entry name" value="Membr_insert_YidC_N"/>
</dbReference>
<evidence type="ECO:0000256" key="3">
    <source>
        <dbReference type="ARBA" id="ARBA00015325"/>
    </source>
</evidence>
<comment type="caution">
    <text evidence="13">Lacks conserved residue(s) required for the propagation of feature annotation.</text>
</comment>
<keyword evidence="10 13" id="KW-0143">Chaperone</keyword>
<organism evidence="17">
    <name type="scientific">Candidatus Berkiella cookevillensis</name>
    <dbReference type="NCBI Taxonomy" id="437022"/>
    <lineage>
        <taxon>Bacteria</taxon>
        <taxon>Pseudomonadati</taxon>
        <taxon>Pseudomonadota</taxon>
        <taxon>Gammaproteobacteria</taxon>
        <taxon>Candidatus Berkiellales</taxon>
        <taxon>Candidatus Berkiellaceae</taxon>
        <taxon>Candidatus Berkiella</taxon>
    </lineage>
</organism>
<dbReference type="InterPro" id="IPR001708">
    <property type="entry name" value="YidC/ALB3/OXA1/COX18"/>
</dbReference>
<feature type="region of interest" description="Disordered" evidence="14">
    <location>
        <begin position="36"/>
        <end position="71"/>
    </location>
</feature>
<reference evidence="17" key="1">
    <citation type="submission" date="2015-09" db="EMBL/GenBank/DDBJ databases">
        <title>Draft Genome Sequences of Two Novel Amoeba-resistant Intranuclear Bacteria, Candidatus Berkiella cookevillensis and Candidatus Berkiella aquae.</title>
        <authorList>
            <person name="Mehari Y.T."/>
            <person name="Arivett B.A."/>
            <person name="Farone A.L."/>
            <person name="Gunderson J.H."/>
            <person name="Farone M.B."/>
        </authorList>
    </citation>
    <scope>NUCLEOTIDE SEQUENCE [LARGE SCALE GENOMIC DNA]</scope>
    <source>
        <strain evidence="17">CC99</strain>
    </source>
</reference>
<dbReference type="EMBL" id="LKHV02000001">
    <property type="protein sequence ID" value="MCS5709731.1"/>
    <property type="molecule type" value="Genomic_DNA"/>
</dbReference>
<keyword evidence="5 13" id="KW-1003">Cell membrane</keyword>
<keyword evidence="6 13" id="KW-0812">Transmembrane</keyword>
<evidence type="ECO:0000256" key="12">
    <source>
        <dbReference type="ARBA" id="ARBA00033342"/>
    </source>
</evidence>
<evidence type="ECO:0000256" key="14">
    <source>
        <dbReference type="SAM" id="MobiDB-lite"/>
    </source>
</evidence>
<reference evidence="18" key="3">
    <citation type="submission" date="2021-06" db="EMBL/GenBank/DDBJ databases">
        <title>Genomic Description and Analysis of Intracellular Bacteria, Candidatus Berkiella cookevillensis and Candidatus Berkiella aquae.</title>
        <authorList>
            <person name="Kidane D.T."/>
            <person name="Mehari Y.T."/>
            <person name="Rice F.C."/>
            <person name="Arivett B.A."/>
            <person name="Farone A.L."/>
            <person name="Berk S.G."/>
            <person name="Farone M.B."/>
        </authorList>
    </citation>
    <scope>NUCLEOTIDE SEQUENCE</scope>
    <source>
        <strain evidence="18">CC99</strain>
    </source>
</reference>
<evidence type="ECO:0000256" key="2">
    <source>
        <dbReference type="ARBA" id="ARBA00010527"/>
    </source>
</evidence>
<evidence type="ECO:0000313" key="17">
    <source>
        <dbReference type="EMBL" id="KRG18816.1"/>
    </source>
</evidence>
<comment type="caution">
    <text evidence="17">The sequence shown here is derived from an EMBL/GenBank/DDBJ whole genome shotgun (WGS) entry which is preliminary data.</text>
</comment>
<dbReference type="NCBIfam" id="TIGR03593">
    <property type="entry name" value="yidC_nterm"/>
    <property type="match status" value="1"/>
</dbReference>
<keyword evidence="7 13" id="KW-0653">Protein transport</keyword>
<protein>
    <recommendedName>
        <fullName evidence="3 13">Membrane protein insertase YidC</fullName>
    </recommendedName>
    <alternativeName>
        <fullName evidence="12 13">Foldase YidC</fullName>
    </alternativeName>
    <alternativeName>
        <fullName evidence="11 13">Membrane integrase YidC</fullName>
    </alternativeName>
    <alternativeName>
        <fullName evidence="13">Membrane protein YidC</fullName>
    </alternativeName>
</protein>
<evidence type="ECO:0000256" key="7">
    <source>
        <dbReference type="ARBA" id="ARBA00022927"/>
    </source>
</evidence>
<dbReference type="GO" id="GO:0015031">
    <property type="term" value="P:protein transport"/>
    <property type="evidence" value="ECO:0007669"/>
    <property type="project" value="UniProtKB-KW"/>
</dbReference>
<name>A0A0Q9YE82_9GAMM</name>
<dbReference type="InterPro" id="IPR038221">
    <property type="entry name" value="YidC_periplasmic_sf"/>
</dbReference>
<dbReference type="AlphaFoldDB" id="A0A0Q9YE82"/>
<dbReference type="NCBIfam" id="TIGR03592">
    <property type="entry name" value="yidC_oxa1_cterm"/>
    <property type="match status" value="1"/>
</dbReference>
<evidence type="ECO:0000256" key="13">
    <source>
        <dbReference type="HAMAP-Rule" id="MF_01810"/>
    </source>
</evidence>
<feature type="domain" description="Membrane insertase YidC N-terminal" evidence="16">
    <location>
        <begin position="77"/>
        <end position="354"/>
    </location>
</feature>
<feature type="domain" description="Membrane insertase YidC/Oxa/ALB C-terminal" evidence="15">
    <location>
        <begin position="365"/>
        <end position="543"/>
    </location>
</feature>
<evidence type="ECO:0000313" key="18">
    <source>
        <dbReference type="EMBL" id="MCS5709731.1"/>
    </source>
</evidence>
<dbReference type="InterPro" id="IPR047196">
    <property type="entry name" value="YidC_ALB_C"/>
</dbReference>
<keyword evidence="19" id="KW-1185">Reference proteome</keyword>
<dbReference type="Proteomes" id="UP000051494">
    <property type="component" value="Unassembled WGS sequence"/>
</dbReference>
<dbReference type="CDD" id="cd20070">
    <property type="entry name" value="5TM_YidC_Alb3"/>
    <property type="match status" value="1"/>
</dbReference>
<dbReference type="GO" id="GO:0032977">
    <property type="term" value="F:membrane insertase activity"/>
    <property type="evidence" value="ECO:0007669"/>
    <property type="project" value="InterPro"/>
</dbReference>
<evidence type="ECO:0000256" key="9">
    <source>
        <dbReference type="ARBA" id="ARBA00023136"/>
    </source>
</evidence>
<evidence type="ECO:0000256" key="10">
    <source>
        <dbReference type="ARBA" id="ARBA00023186"/>
    </source>
</evidence>
<keyword evidence="4 13" id="KW-0813">Transport</keyword>
<dbReference type="NCBIfam" id="NF002352">
    <property type="entry name" value="PRK01318.1-3"/>
    <property type="match status" value="1"/>
</dbReference>
<evidence type="ECO:0000256" key="8">
    <source>
        <dbReference type="ARBA" id="ARBA00022989"/>
    </source>
</evidence>
<dbReference type="PRINTS" id="PR01900">
    <property type="entry name" value="YIDCPROTEIN"/>
</dbReference>
<comment type="subcellular location">
    <subcellularLocation>
        <location evidence="1">Cell inner membrane</location>
        <topology evidence="1">Multi-pass membrane protein</topology>
    </subcellularLocation>
    <subcellularLocation>
        <location evidence="13">Cell membrane</location>
        <topology evidence="13">Multi-pass membrane protein</topology>
    </subcellularLocation>
</comment>
<evidence type="ECO:0000259" key="16">
    <source>
        <dbReference type="Pfam" id="PF14849"/>
    </source>
</evidence>
<accession>A0A0Q9YE82</accession>
<evidence type="ECO:0000256" key="5">
    <source>
        <dbReference type="ARBA" id="ARBA00022475"/>
    </source>
</evidence>
<dbReference type="HAMAP" id="MF_01810">
    <property type="entry name" value="YidC_type1"/>
    <property type="match status" value="1"/>
</dbReference>
<evidence type="ECO:0000256" key="4">
    <source>
        <dbReference type="ARBA" id="ARBA00022448"/>
    </source>
</evidence>
<dbReference type="GO" id="GO:0051205">
    <property type="term" value="P:protein insertion into membrane"/>
    <property type="evidence" value="ECO:0007669"/>
    <property type="project" value="TreeGrafter"/>
</dbReference>
<dbReference type="CDD" id="cd19961">
    <property type="entry name" value="EcYidC-like_peri"/>
    <property type="match status" value="1"/>
</dbReference>